<dbReference type="Pfam" id="PF00581">
    <property type="entry name" value="Rhodanese"/>
    <property type="match status" value="1"/>
</dbReference>
<dbReference type="GO" id="GO:0004792">
    <property type="term" value="F:thiosulfate-cyanide sulfurtransferase activity"/>
    <property type="evidence" value="ECO:0007669"/>
    <property type="project" value="UniProtKB-EC"/>
</dbReference>
<gene>
    <name evidence="2" type="primary">glpE_44</name>
    <name evidence="2" type="ORF">SDC9_171512</name>
</gene>
<organism evidence="2">
    <name type="scientific">bioreactor metagenome</name>
    <dbReference type="NCBI Taxonomy" id="1076179"/>
    <lineage>
        <taxon>unclassified sequences</taxon>
        <taxon>metagenomes</taxon>
        <taxon>ecological metagenomes</taxon>
    </lineage>
</organism>
<evidence type="ECO:0000259" key="1">
    <source>
        <dbReference type="PROSITE" id="PS50206"/>
    </source>
</evidence>
<comment type="caution">
    <text evidence="2">The sequence shown here is derived from an EMBL/GenBank/DDBJ whole genome shotgun (WGS) entry which is preliminary data.</text>
</comment>
<dbReference type="PROSITE" id="PS51257">
    <property type="entry name" value="PROKAR_LIPOPROTEIN"/>
    <property type="match status" value="1"/>
</dbReference>
<dbReference type="PROSITE" id="PS00380">
    <property type="entry name" value="RHODANESE_1"/>
    <property type="match status" value="1"/>
</dbReference>
<dbReference type="EC" id="2.8.1.1" evidence="2"/>
<dbReference type="PANTHER" id="PTHR43031">
    <property type="entry name" value="FAD-DEPENDENT OXIDOREDUCTASE"/>
    <property type="match status" value="1"/>
</dbReference>
<dbReference type="InterPro" id="IPR036873">
    <property type="entry name" value="Rhodanese-like_dom_sf"/>
</dbReference>
<evidence type="ECO:0000313" key="2">
    <source>
        <dbReference type="EMBL" id="MPN24118.1"/>
    </source>
</evidence>
<dbReference type="SMART" id="SM00450">
    <property type="entry name" value="RHOD"/>
    <property type="match status" value="1"/>
</dbReference>
<dbReference type="CDD" id="cd00158">
    <property type="entry name" value="RHOD"/>
    <property type="match status" value="1"/>
</dbReference>
<name>A0A645GB20_9ZZZZ</name>
<accession>A0A645GB20</accession>
<dbReference type="Gene3D" id="3.40.250.10">
    <property type="entry name" value="Rhodanese-like domain"/>
    <property type="match status" value="1"/>
</dbReference>
<dbReference type="PANTHER" id="PTHR43031:SF1">
    <property type="entry name" value="PYRIDINE NUCLEOTIDE-DISULPHIDE OXIDOREDUCTASE"/>
    <property type="match status" value="1"/>
</dbReference>
<keyword evidence="2" id="KW-0808">Transferase</keyword>
<reference evidence="2" key="1">
    <citation type="submission" date="2019-08" db="EMBL/GenBank/DDBJ databases">
        <authorList>
            <person name="Kucharzyk K."/>
            <person name="Murdoch R.W."/>
            <person name="Higgins S."/>
            <person name="Loffler F."/>
        </authorList>
    </citation>
    <scope>NUCLEOTIDE SEQUENCE</scope>
</reference>
<dbReference type="SUPFAM" id="SSF52821">
    <property type="entry name" value="Rhodanese/Cell cycle control phosphatase"/>
    <property type="match status" value="1"/>
</dbReference>
<dbReference type="InterPro" id="IPR050229">
    <property type="entry name" value="GlpE_sulfurtransferase"/>
</dbReference>
<dbReference type="InterPro" id="IPR001763">
    <property type="entry name" value="Rhodanese-like_dom"/>
</dbReference>
<sequence length="131" mass="14281">MNLLEKGLLLSILVLAALVVFGCSRAGNTANSSIDVSIDEALKLWQIKAAIIIDIRTPEEYQAGHIPGAPLIPLDQLDKRAEEIPKDQKVLLICRSGNRSSQGTKLLRSKGFDNVYNITGGMLAWRGPVEK</sequence>
<protein>
    <submittedName>
        <fullName evidence="2">Thiosulfate sulfurtransferase GlpE</fullName>
        <ecNumber evidence="2">2.8.1.1</ecNumber>
    </submittedName>
</protein>
<dbReference type="InterPro" id="IPR001307">
    <property type="entry name" value="Thiosulphate_STrfase_CS"/>
</dbReference>
<dbReference type="AlphaFoldDB" id="A0A645GB20"/>
<dbReference type="EMBL" id="VSSQ01072844">
    <property type="protein sequence ID" value="MPN24118.1"/>
    <property type="molecule type" value="Genomic_DNA"/>
</dbReference>
<dbReference type="PROSITE" id="PS50206">
    <property type="entry name" value="RHODANESE_3"/>
    <property type="match status" value="1"/>
</dbReference>
<feature type="domain" description="Rhodanese" evidence="1">
    <location>
        <begin position="46"/>
        <end position="131"/>
    </location>
</feature>
<proteinExistence type="predicted"/>